<feature type="domain" description="CCDC81 HU" evidence="2">
    <location>
        <begin position="126"/>
        <end position="194"/>
    </location>
</feature>
<proteinExistence type="predicted"/>
<keyword evidence="4" id="KW-1185">Reference proteome</keyword>
<dbReference type="Pfam" id="PF14908">
    <property type="entry name" value="HU-CCDC81_euk_1"/>
    <property type="match status" value="1"/>
</dbReference>
<dbReference type="InterPro" id="IPR028034">
    <property type="entry name" value="HU-CCDC81"/>
</dbReference>
<protein>
    <recommendedName>
        <fullName evidence="5">CCDC81 HU domain-containing protein</fullName>
    </recommendedName>
</protein>
<sequence length="262" mass="29847">MEPSKTSTRRNPDQCYACYSEIANIVAQMGGLYCHQSRNAGPQLLCRIWRTLCESVEETLVRKRSCIIPDFLHASIKVQRVSPFDGEINLYKPQMVLLPDFLSKFHVQNVLTFRDAHYHATVPNIISFDEIAAIVGTDRHIVKAAVSESVREIGKYLDRNKCAVLSIDVGVAFLEFRGREYRIKWADTFLERLKREVGPRSFVEPYIPPTMAPDARGCRFQSECLTKESLHGSLNDTLQRESRTQVVEMCGSQNKQFTLSPS</sequence>
<dbReference type="EMBL" id="CZPT02001007">
    <property type="protein sequence ID" value="SCU68568.1"/>
    <property type="molecule type" value="Genomic_DNA"/>
</dbReference>
<dbReference type="GeneID" id="92379287"/>
<reference evidence="3" key="1">
    <citation type="submission" date="2016-09" db="EMBL/GenBank/DDBJ databases">
        <authorList>
            <person name="Hebert L."/>
            <person name="Moumen B."/>
        </authorList>
    </citation>
    <scope>NUCLEOTIDE SEQUENCE [LARGE SCALE GENOMIC DNA]</scope>
    <source>
        <strain evidence="3">OVI</strain>
    </source>
</reference>
<evidence type="ECO:0008006" key="5">
    <source>
        <dbReference type="Google" id="ProtNLM"/>
    </source>
</evidence>
<evidence type="ECO:0000259" key="2">
    <source>
        <dbReference type="Pfam" id="PF18289"/>
    </source>
</evidence>
<comment type="caution">
    <text evidence="3">The sequence shown here is derived from an EMBL/GenBank/DDBJ whole genome shotgun (WGS) entry which is preliminary data.</text>
</comment>
<dbReference type="Pfam" id="PF18289">
    <property type="entry name" value="HU-CCDC81_euk_2"/>
    <property type="match status" value="1"/>
</dbReference>
<dbReference type="InterPro" id="IPR040673">
    <property type="entry name" value="CCDC81_HU_dom_2"/>
</dbReference>
<evidence type="ECO:0000313" key="4">
    <source>
        <dbReference type="Proteomes" id="UP000195570"/>
    </source>
</evidence>
<organism evidence="3 4">
    <name type="scientific">Trypanosoma equiperdum</name>
    <dbReference type="NCBI Taxonomy" id="5694"/>
    <lineage>
        <taxon>Eukaryota</taxon>
        <taxon>Discoba</taxon>
        <taxon>Euglenozoa</taxon>
        <taxon>Kinetoplastea</taxon>
        <taxon>Metakinetoplastina</taxon>
        <taxon>Trypanosomatida</taxon>
        <taxon>Trypanosomatidae</taxon>
        <taxon>Trypanosoma</taxon>
    </lineage>
</organism>
<gene>
    <name evidence="3" type="ORF">TEOVI_000534700</name>
</gene>
<evidence type="ECO:0000313" key="3">
    <source>
        <dbReference type="EMBL" id="SCU68568.1"/>
    </source>
</evidence>
<accession>A0A1G4I9S1</accession>
<dbReference type="RefSeq" id="XP_067079709.1">
    <property type="nucleotide sequence ID" value="XM_067223608.1"/>
</dbReference>
<dbReference type="Proteomes" id="UP000195570">
    <property type="component" value="Unassembled WGS sequence"/>
</dbReference>
<dbReference type="AlphaFoldDB" id="A0A1G4I9S1"/>
<feature type="domain" description="CCDC81 HU" evidence="1">
    <location>
        <begin position="23"/>
        <end position="109"/>
    </location>
</feature>
<name>A0A1G4I9S1_TRYEQ</name>
<dbReference type="VEuPathDB" id="TriTrypDB:TEOVI_000534700"/>
<evidence type="ECO:0000259" key="1">
    <source>
        <dbReference type="Pfam" id="PF14908"/>
    </source>
</evidence>